<dbReference type="GO" id="GO:0019905">
    <property type="term" value="F:syntaxin binding"/>
    <property type="evidence" value="ECO:0007669"/>
    <property type="project" value="TreeGrafter"/>
</dbReference>
<dbReference type="InterPro" id="IPR048361">
    <property type="entry name" value="Vps52_C"/>
</dbReference>
<evidence type="ECO:0000259" key="7">
    <source>
        <dbReference type="Pfam" id="PF20655"/>
    </source>
</evidence>
<name>A0A7G2C7T5_9TRYP</name>
<accession>A0A7G2C7T5</accession>
<sequence length="822" mass="94448">MEFDLEDLESIHLDDDFITANWGRKYDENDVRESLQSICAEFVNTFLSGNSELISSMHESLNGCLGTLTEMESVLETFIEQFNVIKKDIGDVKETLSRSVLELNNVRNTEKVLYSVIHRLVLPPDVVQVLTQSNEEQFGTQFEMCVRKLLRFLNQRNGTWQSSPRSRATSATQLNDKGEDREVKIQLKECKVYTDLMNILDCLTLYTCIRIKNNLSKKLLILTVKNTNVCIQQEHSLKQYSFFVYFLRSSVTLLRHAQSAGIEGERQMTLVPYRIVKALYHEFRVEYCIIMSNIYIEKMKDYVFACNSMEYPTSPKVAVNFFGGNVLPKLQFNYLLPNIVDNVTPDTFALAERGAIFQRMFAPPLIPSIEKSSKRQHSYEETFRSTISLLCDIVTHEYLFTFQFFTGDTSVYVEVFKPTVQFIVDYICEVVLVHKPGEVQALLNTKPYTSVNTNAKKDCYGLLIMIRICHEFRAFMRFKRKLTCLDAFFDSILVLLWPAFKQTFEKQLISLRCTSPQQFAAPFNNIKKDNDKLRFIHPIVENFSEFASVILGITISTIEVEKIAKDNKRYHYDSEDDSDDSYSNVDLPTEHDFDEVRSAALAEIAKEEGSDYADSSSHLSALVGTMSFLYIEVINFLEKCAAGVFRDASVGPFQNAFLLNNYYALVRVLAPYRLLEEDSPVEDHSFKSVKLKVEACRDQFVEDLIRCYFPVLYNMVKEVVPLTAAGVLDAALLFMAEWKTALDSLRMGVKSLIVQTEDEQEVIVQTCMELLLYNTRFHNCIAKFIEASPETFGTRTLRTLVVANQHLLQHMRTFSSVPNAEY</sequence>
<comment type="subcellular location">
    <subcellularLocation>
        <location evidence="1">Golgi apparatus</location>
        <location evidence="1">trans-Golgi network</location>
    </subcellularLocation>
</comment>
<dbReference type="GO" id="GO:0032456">
    <property type="term" value="P:endocytic recycling"/>
    <property type="evidence" value="ECO:0007669"/>
    <property type="project" value="TreeGrafter"/>
</dbReference>
<feature type="domain" description="Vps52 coiled-coil" evidence="6">
    <location>
        <begin position="50"/>
        <end position="246"/>
    </location>
</feature>
<keyword evidence="3" id="KW-0813">Transport</keyword>
<evidence type="ECO:0000256" key="3">
    <source>
        <dbReference type="ARBA" id="ARBA00022448"/>
    </source>
</evidence>
<gene>
    <name evidence="8" type="ORF">ADEAN_000334800</name>
</gene>
<dbReference type="GO" id="GO:0042147">
    <property type="term" value="P:retrograde transport, endosome to Golgi"/>
    <property type="evidence" value="ECO:0007669"/>
    <property type="project" value="TreeGrafter"/>
</dbReference>
<evidence type="ECO:0000256" key="1">
    <source>
        <dbReference type="ARBA" id="ARBA00004601"/>
    </source>
</evidence>
<feature type="domain" description="Vps52 C-terminal" evidence="7">
    <location>
        <begin position="453"/>
        <end position="571"/>
    </location>
</feature>
<protein>
    <submittedName>
        <fullName evidence="8">Vps52 / Sac2 family, putative</fullName>
    </submittedName>
</protein>
<reference evidence="8 9" key="1">
    <citation type="submission" date="2020-08" db="EMBL/GenBank/DDBJ databases">
        <authorList>
            <person name="Newling K."/>
            <person name="Davey J."/>
            <person name="Forrester S."/>
        </authorList>
    </citation>
    <scope>NUCLEOTIDE SEQUENCE [LARGE SCALE GENOMIC DNA]</scope>
    <source>
        <strain evidence="9">Crithidia deanei Carvalho (ATCC PRA-265)</strain>
    </source>
</reference>
<dbReference type="Proteomes" id="UP000515908">
    <property type="component" value="Chromosome 05"/>
</dbReference>
<dbReference type="AlphaFoldDB" id="A0A7G2C7T5"/>
<dbReference type="GO" id="GO:0000938">
    <property type="term" value="C:GARP complex"/>
    <property type="evidence" value="ECO:0007669"/>
    <property type="project" value="TreeGrafter"/>
</dbReference>
<keyword evidence="9" id="KW-1185">Reference proteome</keyword>
<evidence type="ECO:0000256" key="4">
    <source>
        <dbReference type="ARBA" id="ARBA00022927"/>
    </source>
</evidence>
<evidence type="ECO:0000256" key="5">
    <source>
        <dbReference type="ARBA" id="ARBA00023034"/>
    </source>
</evidence>
<dbReference type="InterPro" id="IPR007258">
    <property type="entry name" value="Vps52"/>
</dbReference>
<dbReference type="GO" id="GO:0005829">
    <property type="term" value="C:cytosol"/>
    <property type="evidence" value="ECO:0007669"/>
    <property type="project" value="GOC"/>
</dbReference>
<keyword evidence="5" id="KW-0333">Golgi apparatus</keyword>
<keyword evidence="4" id="KW-0653">Protein transport</keyword>
<dbReference type="PANTHER" id="PTHR14190">
    <property type="entry name" value="SUPPRESSOR OF ACTIN MUTATIONS 2/VACUOLAR PROTEIN SORTING 52"/>
    <property type="match status" value="1"/>
</dbReference>
<proteinExistence type="inferred from homology"/>
<dbReference type="EMBL" id="LR877149">
    <property type="protein sequence ID" value="CAD2215890.1"/>
    <property type="molecule type" value="Genomic_DNA"/>
</dbReference>
<dbReference type="Pfam" id="PF20655">
    <property type="entry name" value="Vps52_C"/>
    <property type="match status" value="2"/>
</dbReference>
<dbReference type="VEuPathDB" id="TriTrypDB:ADEAN_000334800"/>
<evidence type="ECO:0000259" key="6">
    <source>
        <dbReference type="Pfam" id="PF04129"/>
    </source>
</evidence>
<dbReference type="GO" id="GO:0015031">
    <property type="term" value="P:protein transport"/>
    <property type="evidence" value="ECO:0007669"/>
    <property type="project" value="UniProtKB-KW"/>
</dbReference>
<dbReference type="InterPro" id="IPR048319">
    <property type="entry name" value="Vps52_CC"/>
</dbReference>
<evidence type="ECO:0000256" key="2">
    <source>
        <dbReference type="ARBA" id="ARBA00008180"/>
    </source>
</evidence>
<organism evidence="8 9">
    <name type="scientific">Angomonas deanei</name>
    <dbReference type="NCBI Taxonomy" id="59799"/>
    <lineage>
        <taxon>Eukaryota</taxon>
        <taxon>Discoba</taxon>
        <taxon>Euglenozoa</taxon>
        <taxon>Kinetoplastea</taxon>
        <taxon>Metakinetoplastina</taxon>
        <taxon>Trypanosomatida</taxon>
        <taxon>Trypanosomatidae</taxon>
        <taxon>Strigomonadinae</taxon>
        <taxon>Angomonas</taxon>
    </lineage>
</organism>
<feature type="domain" description="Vps52 C-terminal" evidence="7">
    <location>
        <begin position="345"/>
        <end position="430"/>
    </location>
</feature>
<evidence type="ECO:0000313" key="9">
    <source>
        <dbReference type="Proteomes" id="UP000515908"/>
    </source>
</evidence>
<dbReference type="GO" id="GO:0006896">
    <property type="term" value="P:Golgi to vacuole transport"/>
    <property type="evidence" value="ECO:0007669"/>
    <property type="project" value="TreeGrafter"/>
</dbReference>
<comment type="similarity">
    <text evidence="2">Belongs to the VPS52 family.</text>
</comment>
<dbReference type="Pfam" id="PF04129">
    <property type="entry name" value="Vps52_CC"/>
    <property type="match status" value="1"/>
</dbReference>
<dbReference type="OrthoDB" id="19482at2759"/>
<dbReference type="PANTHER" id="PTHR14190:SF7">
    <property type="entry name" value="VACUOLAR PROTEIN SORTING-ASSOCIATED PROTEIN 52 HOMOLOG"/>
    <property type="match status" value="1"/>
</dbReference>
<evidence type="ECO:0000313" key="8">
    <source>
        <dbReference type="EMBL" id="CAD2215890.1"/>
    </source>
</evidence>